<gene>
    <name evidence="3" type="ordered locus">NMV_1847</name>
</gene>
<feature type="domain" description="Glycosyl transferase CAP10" evidence="2">
    <location>
        <begin position="123"/>
        <end position="318"/>
    </location>
</feature>
<evidence type="ECO:0000313" key="4">
    <source>
        <dbReference type="Proteomes" id="UP000002076"/>
    </source>
</evidence>
<dbReference type="SMART" id="SM00672">
    <property type="entry name" value="CAP10"/>
    <property type="match status" value="1"/>
</dbReference>
<dbReference type="GO" id="GO:0016740">
    <property type="term" value="F:transferase activity"/>
    <property type="evidence" value="ECO:0007669"/>
    <property type="project" value="UniProtKB-KW"/>
</dbReference>
<dbReference type="Pfam" id="PF05686">
    <property type="entry name" value="Glyco_transf_90"/>
    <property type="match status" value="1"/>
</dbReference>
<dbReference type="AlphaFoldDB" id="A0A9K2KPS4"/>
<dbReference type="PANTHER" id="PTHR12203">
    <property type="entry name" value="KDEL LYS-ASP-GLU-LEU CONTAINING - RELATED"/>
    <property type="match status" value="1"/>
</dbReference>
<accession>A0A9K2KPS4</accession>
<evidence type="ECO:0000259" key="2">
    <source>
        <dbReference type="SMART" id="SM00672"/>
    </source>
</evidence>
<keyword evidence="1" id="KW-0808">Transferase</keyword>
<protein>
    <submittedName>
        <fullName evidence="3">CAP10-like protein</fullName>
    </submittedName>
</protein>
<reference evidence="3 4" key="1">
    <citation type="journal article" date="2009" name="Genome Biol.">
        <title>NeMeSys: a biological resource for narrowing the gap between sequence and function in the human pathogen Neisseria meningitidis.</title>
        <authorList>
            <person name="Rusniok C."/>
            <person name="Vallenet D."/>
            <person name="Floquet S."/>
            <person name="Ewles H."/>
            <person name="Mouze-Soulama C."/>
            <person name="Brown D."/>
            <person name="Lajus A."/>
            <person name="Buchrieser C."/>
            <person name="Medigue C."/>
            <person name="Glaser P."/>
            <person name="Pelicic V."/>
        </authorList>
    </citation>
    <scope>NUCLEOTIDE SEQUENCE [LARGE SCALE GENOMIC DNA]</scope>
    <source>
        <strain evidence="3 4">8013</strain>
    </source>
</reference>
<dbReference type="PANTHER" id="PTHR12203:SF35">
    <property type="entry name" value="PROTEIN O-GLUCOSYLTRANSFERASE 1"/>
    <property type="match status" value="1"/>
</dbReference>
<dbReference type="RefSeq" id="WP_014574179.1">
    <property type="nucleotide sequence ID" value="NC_017501.1"/>
</dbReference>
<name>A0A9K2KPS4_NEIM8</name>
<dbReference type="EMBL" id="FM999788">
    <property type="protein sequence ID" value="CAX50650.1"/>
    <property type="molecule type" value="Genomic_DNA"/>
</dbReference>
<evidence type="ECO:0000313" key="3">
    <source>
        <dbReference type="EMBL" id="CAX50650.1"/>
    </source>
</evidence>
<evidence type="ECO:0000256" key="1">
    <source>
        <dbReference type="ARBA" id="ARBA00022679"/>
    </source>
</evidence>
<dbReference type="InterPro" id="IPR051091">
    <property type="entry name" value="O-Glucosyltr/Glycosyltrsf_90"/>
</dbReference>
<sequence>MKPLEVYYRRLHKLRYYASHAYLEIFPYAVLKRKWSDIEQAFSLLPDDVRRYLQTRIDYCNRLEQPFNASKPTEGVSFASVGTFKRNHDSAYFFDLAEYTRYFPKEACFSYLFGDVTHVPGQPAFVKSRPIGKSNQNSVMTRLDSVRHFYVRPDPFPFEDKKDLLVWRGAAFSEQPHRVSFLEKFHNHPDCDVGCVHKVSLGKPYHQDFLTIAQQCAYRYILSIEGNDVATNLKWISASNSVCFMTHPKYETWFCEGLMIPDLHYVSLEDDYSDLNEKLAFYRSHPDAARKIVEASKEYIKPFFDKNLETIANVMVLKKYFEMSGQI</sequence>
<dbReference type="Proteomes" id="UP000002076">
    <property type="component" value="Chromosome"/>
</dbReference>
<organism evidence="3 4">
    <name type="scientific">Neisseria meningitidis serogroup C (strain 8013)</name>
    <dbReference type="NCBI Taxonomy" id="604162"/>
    <lineage>
        <taxon>Bacteria</taxon>
        <taxon>Pseudomonadati</taxon>
        <taxon>Pseudomonadota</taxon>
        <taxon>Betaproteobacteria</taxon>
        <taxon>Neisseriales</taxon>
        <taxon>Neisseriaceae</taxon>
        <taxon>Neisseria</taxon>
    </lineage>
</organism>
<dbReference type="InterPro" id="IPR006598">
    <property type="entry name" value="CAP10"/>
</dbReference>
<proteinExistence type="predicted"/>
<dbReference type="KEGG" id="nmt:NMV_1847"/>